<dbReference type="Proteomes" id="UP000000814">
    <property type="component" value="Plasmid pSOL1"/>
</dbReference>
<dbReference type="InterPro" id="IPR058240">
    <property type="entry name" value="rSAM_sf"/>
</dbReference>
<sequence>MQPKTRVSYEAKDLNTLKRTIRNISVPLKERKNNPRYATKLPDIVGIKITNNCNLRCKHCYEWGKKGYHMNMDKEEQQRDIDLKLFEKILNETKELKSRLYLWGGEPLCHKQFDKIADMLVQDPREIAICTNTLMFDNNLDSLIKISDNLELLIPIEGFEEAHDLIRGKGNFKKVVESVKLLIDLKRKGIYKGKISIHSVINDNICDRLYELVEFFEGLGVDMVFLAYPWYISEETACKMDKYFKDNFYWLEEANKKKNKSWHCFKYKISPESLENLKEQVKKVCSKVWNIRVRFQPDLDIEDIKSFVFGAEVESLKCRNCLAVSTRMDILADGSVSSCKYFSEFTIGNIKDGSISEIWHSEQYGRIREVVNSGISPICSKCNLLYLNGK</sequence>
<geneLocation type="plasmid" evidence="8 9">
    <name>pSOL1</name>
</geneLocation>
<dbReference type="InterPro" id="IPR007197">
    <property type="entry name" value="rSAM"/>
</dbReference>
<evidence type="ECO:0000256" key="1">
    <source>
        <dbReference type="ARBA" id="ARBA00001966"/>
    </source>
</evidence>
<proteinExistence type="predicted"/>
<dbReference type="OrthoDB" id="7021155at2"/>
<dbReference type="KEGG" id="cac:CA_P0136"/>
<reference evidence="8 9" key="1">
    <citation type="journal article" date="2001" name="J. Bacteriol.">
        <title>Genome sequence and comparative analysis of the solvent-producing bacterium Clostridium acetobutylicum.</title>
        <authorList>
            <person name="Nolling J."/>
            <person name="Breton G."/>
            <person name="Omelchenko M.V."/>
            <person name="Makarova K.S."/>
            <person name="Zeng Q."/>
            <person name="Gibson R."/>
            <person name="Lee H.M."/>
            <person name="Dubois J."/>
            <person name="Qiu D."/>
            <person name="Hitti J."/>
            <person name="Wolf Y.I."/>
            <person name="Tatusov R.L."/>
            <person name="Sabathe F."/>
            <person name="Doucette-Stamm L."/>
            <person name="Soucaille P."/>
            <person name="Daly M.J."/>
            <person name="Bennett G.N."/>
            <person name="Koonin E.V."/>
            <person name="Smith D.R."/>
        </authorList>
    </citation>
    <scope>NUCLEOTIDE SEQUENCE [LARGE SCALE GENOMIC DNA]</scope>
    <source>
        <strain evidence="9">ATCC 824 / DSM 792 / JCM 1419 / LMG 5710 / VKM B-1787</strain>
        <plasmid evidence="9">pSOL1</plasmid>
    </source>
</reference>
<dbReference type="InterPro" id="IPR034391">
    <property type="entry name" value="AdoMet-like_SPASM_containing"/>
</dbReference>
<organism evidence="8 9">
    <name type="scientific">Clostridium acetobutylicum (strain ATCC 824 / DSM 792 / JCM 1419 / IAM 19013 / LMG 5710 / NBRC 13948 / NRRL B-527 / VKM B-1787 / 2291 / W)</name>
    <dbReference type="NCBI Taxonomy" id="272562"/>
    <lineage>
        <taxon>Bacteria</taxon>
        <taxon>Bacillati</taxon>
        <taxon>Bacillota</taxon>
        <taxon>Clostridia</taxon>
        <taxon>Eubacteriales</taxon>
        <taxon>Clostridiaceae</taxon>
        <taxon>Clostridium</taxon>
    </lineage>
</organism>
<dbReference type="HOGENOM" id="CLU_009273_4_2_9"/>
<dbReference type="PROSITE" id="PS51918">
    <property type="entry name" value="RADICAL_SAM"/>
    <property type="match status" value="1"/>
</dbReference>
<dbReference type="SFLD" id="SFLDG01387">
    <property type="entry name" value="BtrN-like_SPASM_domain_contain"/>
    <property type="match status" value="1"/>
</dbReference>
<dbReference type="GO" id="GO:0051536">
    <property type="term" value="F:iron-sulfur cluster binding"/>
    <property type="evidence" value="ECO:0007669"/>
    <property type="project" value="UniProtKB-KW"/>
</dbReference>
<dbReference type="EMBL" id="AE001438">
    <property type="protein sequence ID" value="AAK76881.1"/>
    <property type="molecule type" value="Genomic_DNA"/>
</dbReference>
<gene>
    <name evidence="8" type="ordered locus">CA_P0136</name>
</gene>
<dbReference type="SFLD" id="SFLDS00029">
    <property type="entry name" value="Radical_SAM"/>
    <property type="match status" value="2"/>
</dbReference>
<keyword evidence="4" id="KW-0479">Metal-binding</keyword>
<keyword evidence="3" id="KW-0949">S-adenosyl-L-methionine</keyword>
<keyword evidence="2" id="KW-0004">4Fe-4S</keyword>
<dbReference type="InterPro" id="IPR013785">
    <property type="entry name" value="Aldolase_TIM"/>
</dbReference>
<dbReference type="Pfam" id="PF13186">
    <property type="entry name" value="SPASM"/>
    <property type="match status" value="1"/>
</dbReference>
<evidence type="ECO:0000313" key="8">
    <source>
        <dbReference type="EMBL" id="AAK76881.1"/>
    </source>
</evidence>
<keyword evidence="8" id="KW-0614">Plasmid</keyword>
<keyword evidence="5" id="KW-0408">Iron</keyword>
<dbReference type="GO" id="GO:0003824">
    <property type="term" value="F:catalytic activity"/>
    <property type="evidence" value="ECO:0007669"/>
    <property type="project" value="InterPro"/>
</dbReference>
<evidence type="ECO:0000256" key="4">
    <source>
        <dbReference type="ARBA" id="ARBA00022723"/>
    </source>
</evidence>
<dbReference type="SFLD" id="SFLDG01067">
    <property type="entry name" value="SPASM/twitch_domain_containing"/>
    <property type="match status" value="2"/>
</dbReference>
<dbReference type="PANTHER" id="PTHR11228:SF7">
    <property type="entry name" value="PQQA PEPTIDE CYCLASE"/>
    <property type="match status" value="1"/>
</dbReference>
<evidence type="ECO:0000259" key="7">
    <source>
        <dbReference type="PROSITE" id="PS51918"/>
    </source>
</evidence>
<dbReference type="PATRIC" id="fig|272562.8.peg.136"/>
<comment type="cofactor">
    <cofactor evidence="1">
        <name>[4Fe-4S] cluster</name>
        <dbReference type="ChEBI" id="CHEBI:49883"/>
    </cofactor>
</comment>
<dbReference type="RefSeq" id="WP_010890820.1">
    <property type="nucleotide sequence ID" value="NC_001988.2"/>
</dbReference>
<evidence type="ECO:0000256" key="3">
    <source>
        <dbReference type="ARBA" id="ARBA00022691"/>
    </source>
</evidence>
<evidence type="ECO:0000256" key="2">
    <source>
        <dbReference type="ARBA" id="ARBA00022485"/>
    </source>
</evidence>
<feature type="domain" description="Radical SAM core" evidence="7">
    <location>
        <begin position="39"/>
        <end position="272"/>
    </location>
</feature>
<protein>
    <submittedName>
        <fullName evidence="8">AstB/chuR/nirj-related protein</fullName>
    </submittedName>
</protein>
<dbReference type="SUPFAM" id="SSF102114">
    <property type="entry name" value="Radical SAM enzymes"/>
    <property type="match status" value="1"/>
</dbReference>
<name>Q97TG5_CLOAB</name>
<dbReference type="InterPro" id="IPR023885">
    <property type="entry name" value="4Fe4S-binding_SPASM_dom"/>
</dbReference>
<dbReference type="AlphaFoldDB" id="Q97TG5"/>
<keyword evidence="6" id="KW-0411">Iron-sulfur</keyword>
<evidence type="ECO:0000256" key="5">
    <source>
        <dbReference type="ARBA" id="ARBA00023004"/>
    </source>
</evidence>
<dbReference type="InterPro" id="IPR050377">
    <property type="entry name" value="Radical_SAM_PqqE_MftC-like"/>
</dbReference>
<dbReference type="CDD" id="cd01335">
    <property type="entry name" value="Radical_SAM"/>
    <property type="match status" value="1"/>
</dbReference>
<dbReference type="Gene3D" id="3.20.20.70">
    <property type="entry name" value="Aldolase class I"/>
    <property type="match status" value="1"/>
</dbReference>
<evidence type="ECO:0000313" key="9">
    <source>
        <dbReference type="Proteomes" id="UP000000814"/>
    </source>
</evidence>
<keyword evidence="9" id="KW-1185">Reference proteome</keyword>
<dbReference type="GO" id="GO:0046872">
    <property type="term" value="F:metal ion binding"/>
    <property type="evidence" value="ECO:0007669"/>
    <property type="project" value="UniProtKB-KW"/>
</dbReference>
<dbReference type="Pfam" id="PF04055">
    <property type="entry name" value="Radical_SAM"/>
    <property type="match status" value="1"/>
</dbReference>
<dbReference type="PANTHER" id="PTHR11228">
    <property type="entry name" value="RADICAL SAM DOMAIN PROTEIN"/>
    <property type="match status" value="1"/>
</dbReference>
<evidence type="ECO:0000256" key="6">
    <source>
        <dbReference type="ARBA" id="ARBA00023014"/>
    </source>
</evidence>
<dbReference type="CDD" id="cd21109">
    <property type="entry name" value="SPASM"/>
    <property type="match status" value="1"/>
</dbReference>
<dbReference type="GeneID" id="45000362"/>
<accession>Q97TG5</accession>
<dbReference type="SFLD" id="SFLDG01386">
    <property type="entry name" value="main_SPASM_domain-containing"/>
    <property type="match status" value="1"/>
</dbReference>